<dbReference type="AlphaFoldDB" id="A0A329B7W5"/>
<evidence type="ECO:0000313" key="2">
    <source>
        <dbReference type="Proteomes" id="UP000248918"/>
    </source>
</evidence>
<reference evidence="1 2" key="1">
    <citation type="submission" date="2018-06" db="EMBL/GenBank/DDBJ databases">
        <title>Genomic Encyclopedia of Type Strains, Phase III (KMG-III): the genomes of soil and plant-associated and newly described type strains.</title>
        <authorList>
            <person name="Whitman W."/>
        </authorList>
    </citation>
    <scope>NUCLEOTIDE SEQUENCE [LARGE SCALE GENOMIC DNA]</scope>
    <source>
        <strain evidence="1 2">LMG 23644</strain>
    </source>
</reference>
<gene>
    <name evidence="1" type="ORF">BX591_15016</name>
</gene>
<name>A0A329B7W5_9BURK</name>
<comment type="caution">
    <text evidence="1">The sequence shown here is derived from an EMBL/GenBank/DDBJ whole genome shotgun (WGS) entry which is preliminary data.</text>
</comment>
<dbReference type="Proteomes" id="UP000248918">
    <property type="component" value="Unassembled WGS sequence"/>
</dbReference>
<accession>A0A329B7W5</accession>
<dbReference type="EMBL" id="QLTK01000050">
    <property type="protein sequence ID" value="RAS17043.1"/>
    <property type="molecule type" value="Genomic_DNA"/>
</dbReference>
<proteinExistence type="predicted"/>
<dbReference type="SUPFAM" id="SSF50494">
    <property type="entry name" value="Trypsin-like serine proteases"/>
    <property type="match status" value="1"/>
</dbReference>
<evidence type="ECO:0008006" key="3">
    <source>
        <dbReference type="Google" id="ProtNLM"/>
    </source>
</evidence>
<evidence type="ECO:0000313" key="1">
    <source>
        <dbReference type="EMBL" id="RAS17043.1"/>
    </source>
</evidence>
<sequence length="173" mass="19004">MPFNEQYTVNRGGTDDEDYKDVFILRVDLNLFDASGDSPLVAQDIEQGALSANLLKSGDELWVIGYPAESNSIDYEINKIVNTRSVLRAIYKGTSVSVHCHELLMETSVDLESYDGLSGSPVYHMKEVIQGSQIISFPLLVGMLLRGTASSRIAHFVNSDVLSNIISLAEETS</sequence>
<protein>
    <recommendedName>
        <fullName evidence="3">Trypsin-like peptidase</fullName>
    </recommendedName>
</protein>
<organism evidence="1 2">
    <name type="scientific">Paraburkholderia bryophila</name>
    <dbReference type="NCBI Taxonomy" id="420952"/>
    <lineage>
        <taxon>Bacteria</taxon>
        <taxon>Pseudomonadati</taxon>
        <taxon>Pseudomonadota</taxon>
        <taxon>Betaproteobacteria</taxon>
        <taxon>Burkholderiales</taxon>
        <taxon>Burkholderiaceae</taxon>
        <taxon>Paraburkholderia</taxon>
    </lineage>
</organism>
<dbReference type="InterPro" id="IPR009003">
    <property type="entry name" value="Peptidase_S1_PA"/>
</dbReference>